<dbReference type="InParanoid" id="A0A7J7DXN4"/>
<organism evidence="1 2">
    <name type="scientific">Tripterygium wilfordii</name>
    <name type="common">Thunder God vine</name>
    <dbReference type="NCBI Taxonomy" id="458696"/>
    <lineage>
        <taxon>Eukaryota</taxon>
        <taxon>Viridiplantae</taxon>
        <taxon>Streptophyta</taxon>
        <taxon>Embryophyta</taxon>
        <taxon>Tracheophyta</taxon>
        <taxon>Spermatophyta</taxon>
        <taxon>Magnoliopsida</taxon>
        <taxon>eudicotyledons</taxon>
        <taxon>Gunneridae</taxon>
        <taxon>Pentapetalae</taxon>
        <taxon>rosids</taxon>
        <taxon>fabids</taxon>
        <taxon>Celastrales</taxon>
        <taxon>Celastraceae</taxon>
        <taxon>Tripterygium</taxon>
    </lineage>
</organism>
<evidence type="ECO:0000313" key="2">
    <source>
        <dbReference type="Proteomes" id="UP000593562"/>
    </source>
</evidence>
<gene>
    <name evidence="1" type="ORF">HS088_TW03G01206</name>
</gene>
<sequence length="415" mass="47159">MKTGNTQIQVPCAYTKTSKLETQKQNLKTEEDRRGLRTRKQNLSRIVGGGTTIVRDCGLGLSVGARRIARLDLIPRQFYIQIHVVDHCQVHPAVQRIQDLSGGSEVRPSSLPYTVSGSLIEFSRSRPRRRSSVLESRLTSLSTHGKRSAETLNKVLLTRLPSTSSPPRIALSSPCVVNLGLRLIGQSHIHIPKDVKVSSPLMIRDFTCTVSWKRLKPIAITSRGPFEEELDQPSEEELHACPYPLKLPQSPLRGHICFRAARHICYIKPIEAGLNSQWQFCPFGIVEERYKIVSKTTAAPGLLHRFFSVEMTSRARRRRWRSTKPSQYYPSEDNIKIKRERASEAIRSEKDDRPYSEASTSLQDSTRKIFRVAQPWSLAQIGVRTYASTSLRISTCDLPMRFPRNYAVLTDWRIV</sequence>
<keyword evidence="2" id="KW-1185">Reference proteome</keyword>
<dbReference type="AlphaFoldDB" id="A0A7J7DXN4"/>
<comment type="caution">
    <text evidence="1">The sequence shown here is derived from an EMBL/GenBank/DDBJ whole genome shotgun (WGS) entry which is preliminary data.</text>
</comment>
<protein>
    <submittedName>
        <fullName evidence="1">Uncharacterized protein</fullName>
    </submittedName>
</protein>
<name>A0A7J7DXN4_TRIWF</name>
<accession>A0A7J7DXN4</accession>
<dbReference type="EMBL" id="JAAARO010000003">
    <property type="protein sequence ID" value="KAF5750866.1"/>
    <property type="molecule type" value="Genomic_DNA"/>
</dbReference>
<reference evidence="1 2" key="1">
    <citation type="journal article" date="2020" name="Nat. Commun.">
        <title>Genome of Tripterygium wilfordii and identification of cytochrome P450 involved in triptolide biosynthesis.</title>
        <authorList>
            <person name="Tu L."/>
            <person name="Su P."/>
            <person name="Zhang Z."/>
            <person name="Gao L."/>
            <person name="Wang J."/>
            <person name="Hu T."/>
            <person name="Zhou J."/>
            <person name="Zhang Y."/>
            <person name="Zhao Y."/>
            <person name="Liu Y."/>
            <person name="Song Y."/>
            <person name="Tong Y."/>
            <person name="Lu Y."/>
            <person name="Yang J."/>
            <person name="Xu C."/>
            <person name="Jia M."/>
            <person name="Peters R.J."/>
            <person name="Huang L."/>
            <person name="Gao W."/>
        </authorList>
    </citation>
    <scope>NUCLEOTIDE SEQUENCE [LARGE SCALE GENOMIC DNA]</scope>
    <source>
        <strain evidence="2">cv. XIE 37</strain>
        <tissue evidence="1">Leaf</tissue>
    </source>
</reference>
<dbReference type="Proteomes" id="UP000593562">
    <property type="component" value="Unassembled WGS sequence"/>
</dbReference>
<proteinExistence type="predicted"/>
<evidence type="ECO:0000313" key="1">
    <source>
        <dbReference type="EMBL" id="KAF5750866.1"/>
    </source>
</evidence>